<dbReference type="AlphaFoldDB" id="A0ABD3CKA7"/>
<keyword evidence="1" id="KW-1133">Transmembrane helix</keyword>
<keyword evidence="3" id="KW-1185">Reference proteome</keyword>
<name>A0ABD3CKA7_9LAMI</name>
<accession>A0ABD3CKA7</accession>
<evidence type="ECO:0000313" key="3">
    <source>
        <dbReference type="Proteomes" id="UP001632038"/>
    </source>
</evidence>
<evidence type="ECO:0000256" key="1">
    <source>
        <dbReference type="SAM" id="Phobius"/>
    </source>
</evidence>
<keyword evidence="1" id="KW-0472">Membrane</keyword>
<protein>
    <submittedName>
        <fullName evidence="2">Uncharacterized protein</fullName>
    </submittedName>
</protein>
<feature type="transmembrane region" description="Helical" evidence="1">
    <location>
        <begin position="36"/>
        <end position="57"/>
    </location>
</feature>
<dbReference type="EMBL" id="JAVIJP010000033">
    <property type="protein sequence ID" value="KAL3629917.1"/>
    <property type="molecule type" value="Genomic_DNA"/>
</dbReference>
<organism evidence="2 3">
    <name type="scientific">Castilleja foliolosa</name>
    <dbReference type="NCBI Taxonomy" id="1961234"/>
    <lineage>
        <taxon>Eukaryota</taxon>
        <taxon>Viridiplantae</taxon>
        <taxon>Streptophyta</taxon>
        <taxon>Embryophyta</taxon>
        <taxon>Tracheophyta</taxon>
        <taxon>Spermatophyta</taxon>
        <taxon>Magnoliopsida</taxon>
        <taxon>eudicotyledons</taxon>
        <taxon>Gunneridae</taxon>
        <taxon>Pentapetalae</taxon>
        <taxon>asterids</taxon>
        <taxon>lamiids</taxon>
        <taxon>Lamiales</taxon>
        <taxon>Orobanchaceae</taxon>
        <taxon>Pedicularideae</taxon>
        <taxon>Castillejinae</taxon>
        <taxon>Castilleja</taxon>
    </lineage>
</organism>
<reference evidence="3" key="1">
    <citation type="journal article" date="2024" name="IScience">
        <title>Strigolactones Initiate the Formation of Haustorium-like Structures in Castilleja.</title>
        <authorList>
            <person name="Buerger M."/>
            <person name="Peterson D."/>
            <person name="Chory J."/>
        </authorList>
    </citation>
    <scope>NUCLEOTIDE SEQUENCE [LARGE SCALE GENOMIC DNA]</scope>
</reference>
<feature type="transmembrane region" description="Helical" evidence="1">
    <location>
        <begin position="77"/>
        <end position="97"/>
    </location>
</feature>
<comment type="caution">
    <text evidence="2">The sequence shown here is derived from an EMBL/GenBank/DDBJ whole genome shotgun (WGS) entry which is preliminary data.</text>
</comment>
<sequence length="106" mass="12160">MYVQQLREGTEDSVKQMPSKIIKSLLDIKTDNTERLVIVSFLYAFALLLFVLGSVQIEDCSAPVCRHIQEEQCTMSLQWFLLLLISFLLGSLPRSLICKVRLQLKL</sequence>
<dbReference type="Proteomes" id="UP001632038">
    <property type="component" value="Unassembled WGS sequence"/>
</dbReference>
<proteinExistence type="predicted"/>
<evidence type="ECO:0000313" key="2">
    <source>
        <dbReference type="EMBL" id="KAL3629917.1"/>
    </source>
</evidence>
<gene>
    <name evidence="2" type="ORF">CASFOL_026229</name>
</gene>
<keyword evidence="1" id="KW-0812">Transmembrane</keyword>